<dbReference type="Pfam" id="PF02810">
    <property type="entry name" value="SEC-C"/>
    <property type="match status" value="1"/>
</dbReference>
<protein>
    <recommendedName>
        <fullName evidence="1">Plasmid pRiA4b Orf3-like domain-containing protein</fullName>
    </recommendedName>
</protein>
<dbReference type="InterPro" id="IPR012912">
    <property type="entry name" value="Plasmid_pRiA4b_Orf3-like"/>
</dbReference>
<dbReference type="SUPFAM" id="SSF159941">
    <property type="entry name" value="MM3350-like"/>
    <property type="match status" value="1"/>
</dbReference>
<dbReference type="InterPro" id="IPR004027">
    <property type="entry name" value="SEC_C_motif"/>
</dbReference>
<dbReference type="PANTHER" id="PTHR33747">
    <property type="entry name" value="UPF0225 PROTEIN SCO1677"/>
    <property type="match status" value="1"/>
</dbReference>
<evidence type="ECO:0000259" key="1">
    <source>
        <dbReference type="Pfam" id="PF07929"/>
    </source>
</evidence>
<gene>
    <name evidence="2" type="ORF">BGLFYP119_01341</name>
</gene>
<feature type="domain" description="Plasmid pRiA4b Orf3-like" evidence="1">
    <location>
        <begin position="3"/>
        <end position="70"/>
    </location>
</feature>
<organism evidence="2">
    <name type="scientific">Blautia glucerasea</name>
    <dbReference type="NCBI Taxonomy" id="536633"/>
    <lineage>
        <taxon>Bacteria</taxon>
        <taxon>Bacillati</taxon>
        <taxon>Bacillota</taxon>
        <taxon>Clostridia</taxon>
        <taxon>Lachnospirales</taxon>
        <taxon>Lachnospiraceae</taxon>
        <taxon>Blautia</taxon>
    </lineage>
</organism>
<dbReference type="PANTHER" id="PTHR33747:SF1">
    <property type="entry name" value="ADENYLATE CYCLASE-ASSOCIATED CAP C-TERMINAL DOMAIN-CONTAINING PROTEIN"/>
    <property type="match status" value="1"/>
</dbReference>
<reference evidence="2" key="1">
    <citation type="submission" date="2019-11" db="EMBL/GenBank/DDBJ databases">
        <authorList>
            <person name="Feng L."/>
        </authorList>
    </citation>
    <scope>NUCLEOTIDE SEQUENCE</scope>
    <source>
        <strain evidence="2">BgluceraseaLFYP119</strain>
    </source>
</reference>
<name>A0A6N2T2H6_9FIRM</name>
<dbReference type="SUPFAM" id="SSF103642">
    <property type="entry name" value="Sec-C motif"/>
    <property type="match status" value="1"/>
</dbReference>
<dbReference type="InterPro" id="IPR024047">
    <property type="entry name" value="MM3350-like_sf"/>
</dbReference>
<dbReference type="RefSeq" id="WP_156353670.1">
    <property type="nucleotide sequence ID" value="NZ_CACRST010000011.1"/>
</dbReference>
<dbReference type="Gene3D" id="3.10.290.30">
    <property type="entry name" value="MM3350-like"/>
    <property type="match status" value="1"/>
</dbReference>
<proteinExistence type="predicted"/>
<dbReference type="Pfam" id="PF07929">
    <property type="entry name" value="PRiA4_ORF3"/>
    <property type="match status" value="1"/>
</dbReference>
<dbReference type="Gene3D" id="3.10.450.50">
    <property type="match status" value="1"/>
</dbReference>
<evidence type="ECO:0000313" key="2">
    <source>
        <dbReference type="EMBL" id="VYS98015.1"/>
    </source>
</evidence>
<dbReference type="EMBL" id="CACRST010000011">
    <property type="protein sequence ID" value="VYS98015.1"/>
    <property type="molecule type" value="Genomic_DNA"/>
</dbReference>
<accession>A0A6N2T2H6</accession>
<dbReference type="AlphaFoldDB" id="A0A6N2T2H6"/>
<sequence>MKFYQLKIIRKGTKPPVWRRCLVPSNVTFAQMAVILEEILEYTFTDRYEFEFYQEKKQVRELRENEPQVTSSQYDFINAPDTFVNELFDKLTWFTFRVKNENQKLPEYRAEVEKKLPAETNEAGVYYPCIIKEKTGEEEAFWMEAEKKNKCLKKMFRLEEGDADYRASGEVWKDICQGNLSVIFCENAVSKTENNKKCTNSILRDMTEAITKVLSKERTSRNPKVIEYLHTYEEEDLVLLAGEIGISGAETMKKQELAERVTKEVLKPEFMKKELLRLNEWEFQAFEKAMKNGLFHVEEHEWIDLKWASDIGYVTAFSDGYAEVPAEVTEIFEKIATPEFYALQKKRSWLGACLVMVEYLYGTAPARTVYRMYRRRKECRLSFEEFMELFKSVPKEENICVIDGSRISLQSLLEEKETYQTLLTYQGDREFYIPSEEEIVDCIYHGYPSQSLAYKKIYQLLSGELGMEAELAEIYLCEIFRVYYTGGLMSEAMDILTKNGVTFETQNQARKMAELLMEAYNKTRKVELCGHTIEEEKSENIRNNAPFSNMFQSGIQETAEKNKKVYPNDPCPCGSGKKYKKCCGRR</sequence>